<keyword evidence="3" id="KW-1185">Reference proteome</keyword>
<reference evidence="2 3" key="1">
    <citation type="submission" date="2024-02" db="EMBL/GenBank/DDBJ databases">
        <authorList>
            <person name="Chen Y."/>
            <person name="Shah S."/>
            <person name="Dougan E. K."/>
            <person name="Thang M."/>
            <person name="Chan C."/>
        </authorList>
    </citation>
    <scope>NUCLEOTIDE SEQUENCE [LARGE SCALE GENOMIC DNA]</scope>
</reference>
<feature type="chain" id="PRO_5046103202" evidence="1">
    <location>
        <begin position="18"/>
        <end position="107"/>
    </location>
</feature>
<evidence type="ECO:0000313" key="3">
    <source>
        <dbReference type="Proteomes" id="UP001642464"/>
    </source>
</evidence>
<evidence type="ECO:0000256" key="1">
    <source>
        <dbReference type="SAM" id="SignalP"/>
    </source>
</evidence>
<keyword evidence="1" id="KW-0732">Signal</keyword>
<evidence type="ECO:0000313" key="2">
    <source>
        <dbReference type="EMBL" id="CAK8992393.1"/>
    </source>
</evidence>
<name>A0ABP0HRF0_9DINO</name>
<gene>
    <name evidence="2" type="ORF">SCF082_LOCUS3076</name>
</gene>
<proteinExistence type="predicted"/>
<accession>A0ABP0HRF0</accession>
<organism evidence="2 3">
    <name type="scientific">Durusdinium trenchii</name>
    <dbReference type="NCBI Taxonomy" id="1381693"/>
    <lineage>
        <taxon>Eukaryota</taxon>
        <taxon>Sar</taxon>
        <taxon>Alveolata</taxon>
        <taxon>Dinophyceae</taxon>
        <taxon>Suessiales</taxon>
        <taxon>Symbiodiniaceae</taxon>
        <taxon>Durusdinium</taxon>
    </lineage>
</organism>
<feature type="signal peptide" evidence="1">
    <location>
        <begin position="1"/>
        <end position="17"/>
    </location>
</feature>
<sequence>MGIARLALLLVPLAVHAASPVGKVITLLENMEVNIADEGKAEKEKMAKYSAMCEKRTAELKYQIKTAQTDVDELSARISKADSKAEAATSSIQEKQVSIATDQGDLK</sequence>
<feature type="non-terminal residue" evidence="2">
    <location>
        <position position="107"/>
    </location>
</feature>
<dbReference type="EMBL" id="CAXAMM010001558">
    <property type="protein sequence ID" value="CAK8992393.1"/>
    <property type="molecule type" value="Genomic_DNA"/>
</dbReference>
<protein>
    <submittedName>
        <fullName evidence="2">Uncharacterized protein</fullName>
    </submittedName>
</protein>
<comment type="caution">
    <text evidence="2">The sequence shown here is derived from an EMBL/GenBank/DDBJ whole genome shotgun (WGS) entry which is preliminary data.</text>
</comment>
<dbReference type="Proteomes" id="UP001642464">
    <property type="component" value="Unassembled WGS sequence"/>
</dbReference>